<evidence type="ECO:0000313" key="4">
    <source>
        <dbReference type="EMBL" id="KAE9445116.1"/>
    </source>
</evidence>
<evidence type="ECO:0000256" key="3">
    <source>
        <dbReference type="SAM" id="SignalP"/>
    </source>
</evidence>
<reference evidence="4" key="1">
    <citation type="journal article" date="2019" name="Genome Biol. Evol.">
        <title>The Rhododendron genome and chromosomal organization provide insight into shared whole-genome duplications across the heath family (Ericaceae).</title>
        <authorList>
            <person name="Soza V.L."/>
            <person name="Lindsley D."/>
            <person name="Waalkes A."/>
            <person name="Ramage E."/>
            <person name="Patwardhan R.P."/>
            <person name="Burton J.N."/>
            <person name="Adey A."/>
            <person name="Kumar A."/>
            <person name="Qiu R."/>
            <person name="Shendure J."/>
            <person name="Hall B."/>
        </authorList>
    </citation>
    <scope>NUCLEOTIDE SEQUENCE</scope>
    <source>
        <strain evidence="4">RSF 1966-606</strain>
    </source>
</reference>
<evidence type="ECO:0000256" key="2">
    <source>
        <dbReference type="ARBA" id="ARBA00023180"/>
    </source>
</evidence>
<name>A0A6A4K6F6_9ERIC</name>
<dbReference type="EMBL" id="QEFC01004507">
    <property type="protein sequence ID" value="KAE9445116.1"/>
    <property type="molecule type" value="Genomic_DNA"/>
</dbReference>
<keyword evidence="2" id="KW-0325">Glycoprotein</keyword>
<dbReference type="Pfam" id="PF03227">
    <property type="entry name" value="GILT"/>
    <property type="match status" value="1"/>
</dbReference>
<feature type="signal peptide" evidence="3">
    <location>
        <begin position="1"/>
        <end position="26"/>
    </location>
</feature>
<dbReference type="AlphaFoldDB" id="A0A6A4K6F6"/>
<feature type="non-terminal residue" evidence="4">
    <location>
        <position position="1"/>
    </location>
</feature>
<accession>A0A6A4K6F6</accession>
<organism evidence="4">
    <name type="scientific">Rhododendron williamsianum</name>
    <dbReference type="NCBI Taxonomy" id="262921"/>
    <lineage>
        <taxon>Eukaryota</taxon>
        <taxon>Viridiplantae</taxon>
        <taxon>Streptophyta</taxon>
        <taxon>Embryophyta</taxon>
        <taxon>Tracheophyta</taxon>
        <taxon>Spermatophyta</taxon>
        <taxon>Magnoliopsida</taxon>
        <taxon>eudicotyledons</taxon>
        <taxon>Gunneridae</taxon>
        <taxon>Pentapetalae</taxon>
        <taxon>asterids</taxon>
        <taxon>Ericales</taxon>
        <taxon>Ericaceae</taxon>
        <taxon>Ericoideae</taxon>
        <taxon>Rhodoreae</taxon>
        <taxon>Rhododendron</taxon>
    </lineage>
</organism>
<dbReference type="InterPro" id="IPR004911">
    <property type="entry name" value="Interferon-induced_GILT"/>
</dbReference>
<sequence length="268" mass="30101">MTSHRVVFALIAIFVLVLLTSDPSSSDDSHKVKLSLYYEALCPYCANFIVNSLGKTFDNGLISIINLRLVPWGNAYLKDNKTWVCQHGPDECLLNTVEACAIRVWPDLGAHFSFRFIKCIERLHLENNHSEWKSCFGREGLNSKQLIDCYNTGLGFEVIYLLHFMCFVLMGCKFTVQLERSYAYETASLKPPRRFVPWVIVDNLPLEEDYQNFVAYVCRAYKGPSTPKACGSPSIEVNSSPKANSIGQVCYANVAKNQTSMAAAQGKP</sequence>
<protein>
    <recommendedName>
        <fullName evidence="5">Gamma-interferon-inducible lysosomal thiol reductase</fullName>
    </recommendedName>
</protein>
<evidence type="ECO:0008006" key="5">
    <source>
        <dbReference type="Google" id="ProtNLM"/>
    </source>
</evidence>
<dbReference type="PANTHER" id="PTHR13234">
    <property type="entry name" value="GAMMA-INTERFERON INDUCIBLE LYSOSOMAL THIOL REDUCTASE GILT"/>
    <property type="match status" value="1"/>
</dbReference>
<gene>
    <name evidence="4" type="ORF">C3L33_22986</name>
</gene>
<comment type="similarity">
    <text evidence="1">Belongs to the GILT family.</text>
</comment>
<evidence type="ECO:0000256" key="1">
    <source>
        <dbReference type="ARBA" id="ARBA00005679"/>
    </source>
</evidence>
<dbReference type="OrthoDB" id="958254at2759"/>
<dbReference type="PANTHER" id="PTHR13234:SF48">
    <property type="entry name" value="GAMMA INTERFERON RESPONSIVE LYSOSOMAL THIOL (GILT) REDUCTASE FAMILY PROTEIN"/>
    <property type="match status" value="1"/>
</dbReference>
<feature type="chain" id="PRO_5025401742" description="Gamma-interferon-inducible lysosomal thiol reductase" evidence="3">
    <location>
        <begin position="27"/>
        <end position="268"/>
    </location>
</feature>
<proteinExistence type="inferred from homology"/>
<dbReference type="GO" id="GO:0016671">
    <property type="term" value="F:oxidoreductase activity, acting on a sulfur group of donors, disulfide as acceptor"/>
    <property type="evidence" value="ECO:0007669"/>
    <property type="project" value="InterPro"/>
</dbReference>
<comment type="caution">
    <text evidence="4">The sequence shown here is derived from an EMBL/GenBank/DDBJ whole genome shotgun (WGS) entry which is preliminary data.</text>
</comment>
<keyword evidence="3" id="KW-0732">Signal</keyword>